<evidence type="ECO:0000313" key="3">
    <source>
        <dbReference type="RefSeq" id="XP_022997264.1"/>
    </source>
</evidence>
<name>A0A6J1KAZ1_CUCMA</name>
<sequence>MGSKSRIQRKPRILCLHGFRTSGAILKKHVEKWPTSVLNQFDFHFMDAPFPSRGKSEVEGLHDPPYYEWFQFHEDTADFTNVEECLQFIENHMLEHGPFDGLLGFSQGAALAALLPGFQAKQGVALTRVPKIKFVIIINGVKLESPSLDAQEAYASSIACPSLHFLSEEDFFMPSGLQLLESFVEPFVINHLKGHAVPRLDQKSLKIMENFIDRISKL</sequence>
<dbReference type="InterPro" id="IPR029058">
    <property type="entry name" value="AB_hydrolase_fold"/>
</dbReference>
<dbReference type="AlphaFoldDB" id="A0A6J1KAZ1"/>
<proteinExistence type="predicted"/>
<reference evidence="3" key="1">
    <citation type="submission" date="2025-08" db="UniProtKB">
        <authorList>
            <consortium name="RefSeq"/>
        </authorList>
    </citation>
    <scope>IDENTIFICATION</scope>
    <source>
        <tissue evidence="3">Young leaves</tissue>
    </source>
</reference>
<feature type="domain" description="Serine hydrolase" evidence="1">
    <location>
        <begin position="9"/>
        <end position="203"/>
    </location>
</feature>
<dbReference type="InterPro" id="IPR005645">
    <property type="entry name" value="FSH-like_dom"/>
</dbReference>
<keyword evidence="2" id="KW-1185">Reference proteome</keyword>
<dbReference type="SUPFAM" id="SSF53474">
    <property type="entry name" value="alpha/beta-Hydrolases"/>
    <property type="match status" value="1"/>
</dbReference>
<organism evidence="2 3">
    <name type="scientific">Cucurbita maxima</name>
    <name type="common">Pumpkin</name>
    <name type="synonym">Winter squash</name>
    <dbReference type="NCBI Taxonomy" id="3661"/>
    <lineage>
        <taxon>Eukaryota</taxon>
        <taxon>Viridiplantae</taxon>
        <taxon>Streptophyta</taxon>
        <taxon>Embryophyta</taxon>
        <taxon>Tracheophyta</taxon>
        <taxon>Spermatophyta</taxon>
        <taxon>Magnoliopsida</taxon>
        <taxon>eudicotyledons</taxon>
        <taxon>Gunneridae</taxon>
        <taxon>Pentapetalae</taxon>
        <taxon>rosids</taxon>
        <taxon>fabids</taxon>
        <taxon>Cucurbitales</taxon>
        <taxon>Cucurbitaceae</taxon>
        <taxon>Cucurbiteae</taxon>
        <taxon>Cucurbita</taxon>
    </lineage>
</organism>
<dbReference type="RefSeq" id="XP_022997264.1">
    <property type="nucleotide sequence ID" value="XM_023141496.1"/>
</dbReference>
<dbReference type="KEGG" id="cmax:111492222"/>
<dbReference type="PANTHER" id="PTHR22778">
    <property type="entry name" value="OVARIAN CANCER GENE-2 PROTEIN-RELATED"/>
    <property type="match status" value="1"/>
</dbReference>
<dbReference type="Pfam" id="PF03959">
    <property type="entry name" value="FSH1"/>
    <property type="match status" value="1"/>
</dbReference>
<dbReference type="Proteomes" id="UP000504608">
    <property type="component" value="Unplaced"/>
</dbReference>
<gene>
    <name evidence="3" type="primary">LOC111492222</name>
</gene>
<dbReference type="PANTHER" id="PTHR22778:SF51">
    <property type="entry name" value="DIHYDROFOLATE REDUCTASE"/>
    <property type="match status" value="1"/>
</dbReference>
<dbReference type="GeneID" id="111492222"/>
<protein>
    <submittedName>
        <fullName evidence="3">Esterase CG5412-like isoform X1</fullName>
    </submittedName>
</protein>
<accession>A0A6J1KAZ1</accession>
<dbReference type="Gene3D" id="3.40.50.1820">
    <property type="entry name" value="alpha/beta hydrolase"/>
    <property type="match status" value="1"/>
</dbReference>
<evidence type="ECO:0000259" key="1">
    <source>
        <dbReference type="Pfam" id="PF03959"/>
    </source>
</evidence>
<evidence type="ECO:0000313" key="2">
    <source>
        <dbReference type="Proteomes" id="UP000504608"/>
    </source>
</evidence>
<dbReference type="OrthoDB" id="414698at2759"/>